<dbReference type="InterPro" id="IPR018682">
    <property type="entry name" value="DUF2167_membr"/>
</dbReference>
<accession>A0A853JFX9</accession>
<organism evidence="3 4">
    <name type="scientific">Luteimonas salinisoli</name>
    <dbReference type="NCBI Taxonomy" id="2752307"/>
    <lineage>
        <taxon>Bacteria</taxon>
        <taxon>Pseudomonadati</taxon>
        <taxon>Pseudomonadota</taxon>
        <taxon>Gammaproteobacteria</taxon>
        <taxon>Lysobacterales</taxon>
        <taxon>Lysobacteraceae</taxon>
        <taxon>Luteimonas</taxon>
    </lineage>
</organism>
<feature type="transmembrane region" description="Helical" evidence="1">
    <location>
        <begin position="256"/>
        <end position="275"/>
    </location>
</feature>
<comment type="caution">
    <text evidence="3">The sequence shown here is derived from an EMBL/GenBank/DDBJ whole genome shotgun (WGS) entry which is preliminary data.</text>
</comment>
<dbReference type="EMBL" id="JACCKA010000086">
    <property type="protein sequence ID" value="NZA27755.1"/>
    <property type="molecule type" value="Genomic_DNA"/>
</dbReference>
<evidence type="ECO:0000313" key="3">
    <source>
        <dbReference type="EMBL" id="NZA27755.1"/>
    </source>
</evidence>
<name>A0A853JFX9_9GAMM</name>
<proteinExistence type="predicted"/>
<dbReference type="RefSeq" id="WP_180679524.1">
    <property type="nucleotide sequence ID" value="NZ_JACCKA010000086.1"/>
</dbReference>
<dbReference type="Pfam" id="PF09935">
    <property type="entry name" value="DUF2167"/>
    <property type="match status" value="1"/>
</dbReference>
<protein>
    <submittedName>
        <fullName evidence="3">DUF2167 domain-containing protein</fullName>
    </submittedName>
</protein>
<evidence type="ECO:0000313" key="4">
    <source>
        <dbReference type="Proteomes" id="UP000578091"/>
    </source>
</evidence>
<evidence type="ECO:0000256" key="1">
    <source>
        <dbReference type="SAM" id="Phobius"/>
    </source>
</evidence>
<evidence type="ECO:0000256" key="2">
    <source>
        <dbReference type="SAM" id="SignalP"/>
    </source>
</evidence>
<feature type="signal peptide" evidence="2">
    <location>
        <begin position="1"/>
        <end position="23"/>
    </location>
</feature>
<reference evidence="3 4" key="1">
    <citation type="submission" date="2020-07" db="EMBL/GenBank/DDBJ databases">
        <title>Luteimonas sp. SJ-92.</title>
        <authorList>
            <person name="Huang X.-X."/>
            <person name="Xu L."/>
            <person name="Sun J.-Q."/>
        </authorList>
    </citation>
    <scope>NUCLEOTIDE SEQUENCE [LARGE SCALE GENOMIC DNA]</scope>
    <source>
        <strain evidence="3 4">SJ-92</strain>
    </source>
</reference>
<keyword evidence="1" id="KW-1133">Transmembrane helix</keyword>
<keyword evidence="4" id="KW-1185">Reference proteome</keyword>
<feature type="chain" id="PRO_5032861477" evidence="2">
    <location>
        <begin position="24"/>
        <end position="285"/>
    </location>
</feature>
<gene>
    <name evidence="3" type="ORF">H0E84_15355</name>
</gene>
<sequence length="285" mass="30840">MRYRLAAALAAMALLVPLTAAFAQDDPIDNLPWQHGPTTGEIAGRATIQVPEGYAFLDAEGTRALDELLENPATDADQYTVAPNDLEWIAFFAFNAVGYVQDDEDLDAAALLASVREGTEHSNIERRRRGWDTLRVVGWSFEPKYDEQINALEWAILAESESSKTQVVNYNTRLLGRRGAMEVTVVAEPESLAGSIADFKRLMPGYGFASGETYAEFRPGDHVAEIGLAALITGGAAAVASKKGFFAAIAVALAKFWKLVLVGIVAVGVALRKLFGKRAGGHRQR</sequence>
<keyword evidence="2" id="KW-0732">Signal</keyword>
<keyword evidence="1" id="KW-0812">Transmembrane</keyword>
<keyword evidence="1" id="KW-0472">Membrane</keyword>
<dbReference type="Proteomes" id="UP000578091">
    <property type="component" value="Unassembled WGS sequence"/>
</dbReference>
<dbReference type="AlphaFoldDB" id="A0A853JFX9"/>